<dbReference type="AlphaFoldDB" id="A0A7X0MUI7"/>
<dbReference type="InParanoid" id="A0A7X0MUI7"/>
<dbReference type="EMBL" id="JACHHT010000001">
    <property type="protein sequence ID" value="MBB6520323.1"/>
    <property type="molecule type" value="Genomic_DNA"/>
</dbReference>
<accession>A0A7X0MUI7</accession>
<proteinExistence type="predicted"/>
<gene>
    <name evidence="1" type="ORF">HNR48_000601</name>
</gene>
<reference evidence="1 2" key="1">
    <citation type="submission" date="2020-08" db="EMBL/GenBank/DDBJ databases">
        <title>Genomic Encyclopedia of Type Strains, Phase IV (KMG-IV): sequencing the most valuable type-strain genomes for metagenomic binning, comparative biology and taxonomic classification.</title>
        <authorList>
            <person name="Goeker M."/>
        </authorList>
    </citation>
    <scope>NUCLEOTIDE SEQUENCE [LARGE SCALE GENOMIC DNA]</scope>
    <source>
        <strain evidence="1 2">DSM 22368</strain>
    </source>
</reference>
<evidence type="ECO:0000313" key="2">
    <source>
        <dbReference type="Proteomes" id="UP000528457"/>
    </source>
</evidence>
<dbReference type="Proteomes" id="UP000528457">
    <property type="component" value="Unassembled WGS sequence"/>
</dbReference>
<sequence>MKPGYGYLLLAIESLGTTPHKILLKGPKLFSNPSVQSIQPGNNYRLMPVPAGRYYFSQVHNDGKKEEAAYWDILNFDYYVDVKADTISYSGHFISEMYSEQEVDFVYRNRSSQAYEYLRGCCFETVKRYPLSFTGSYPDPFLDFLKQNDQAVKP</sequence>
<protein>
    <submittedName>
        <fullName evidence="1">Uncharacterized protein</fullName>
    </submittedName>
</protein>
<comment type="caution">
    <text evidence="1">The sequence shown here is derived from an EMBL/GenBank/DDBJ whole genome shotgun (WGS) entry which is preliminary data.</text>
</comment>
<evidence type="ECO:0000313" key="1">
    <source>
        <dbReference type="EMBL" id="MBB6520323.1"/>
    </source>
</evidence>
<keyword evidence="2" id="KW-1185">Reference proteome</keyword>
<organism evidence="1 2">
    <name type="scientific">Pseudoteredinibacter isoporae</name>
    <dbReference type="NCBI Taxonomy" id="570281"/>
    <lineage>
        <taxon>Bacteria</taxon>
        <taxon>Pseudomonadati</taxon>
        <taxon>Pseudomonadota</taxon>
        <taxon>Gammaproteobacteria</taxon>
        <taxon>Cellvibrionales</taxon>
        <taxon>Cellvibrionaceae</taxon>
        <taxon>Pseudoteredinibacter</taxon>
    </lineage>
</organism>
<name>A0A7X0MUI7_9GAMM</name>